<dbReference type="Proteomes" id="UP000070544">
    <property type="component" value="Unassembled WGS sequence"/>
</dbReference>
<accession>A0A139AVL3</accession>
<dbReference type="EMBL" id="KQ965734">
    <property type="protein sequence ID" value="KXS20781.1"/>
    <property type="molecule type" value="Genomic_DNA"/>
</dbReference>
<dbReference type="OrthoDB" id="191139at2759"/>
<sequence length="326" mass="35263">MWPFTSNIGWTAKDIPELSSKVAIVTGSNIGLGKEIATQLANHGCHTILAVRSVEKGQATADEIKSKNPRKDVPVTVMELDLASLKSIDAFAAEFTSKYDKLDLLVCNAGLMALPERQVTTDGFEMQIGVNHLGHFALVSKLFGTLAKTPGSRIIHQSSSASFMGGYPAKWDADTVNAVTGYSKWAQYGFTKLANVAFSNEIDRRVLEKGLKQPRSIAVHPGIVVGQLQTRSSTDSVVEHFILNHFIRVTGLSQSNQMGALPTLYAATSPDAQGGKFYGPNGVINGTFGGYPKLIDPHPNKVAADQSQWAKLWEISEKMTGVKFNV</sequence>
<comment type="similarity">
    <text evidence="1">Belongs to the short-chain dehydrogenases/reductases (SDR) family.</text>
</comment>
<proteinExistence type="inferred from homology"/>
<evidence type="ECO:0000313" key="4">
    <source>
        <dbReference type="Proteomes" id="UP000070544"/>
    </source>
</evidence>
<dbReference type="SUPFAM" id="SSF51735">
    <property type="entry name" value="NAD(P)-binding Rossmann-fold domains"/>
    <property type="match status" value="1"/>
</dbReference>
<keyword evidence="2" id="KW-0560">Oxidoreductase</keyword>
<dbReference type="InterPro" id="IPR002347">
    <property type="entry name" value="SDR_fam"/>
</dbReference>
<dbReference type="PRINTS" id="PR00081">
    <property type="entry name" value="GDHRDH"/>
</dbReference>
<organism evidence="3 4">
    <name type="scientific">Gonapodya prolifera (strain JEL478)</name>
    <name type="common">Monoblepharis prolifera</name>
    <dbReference type="NCBI Taxonomy" id="1344416"/>
    <lineage>
        <taxon>Eukaryota</taxon>
        <taxon>Fungi</taxon>
        <taxon>Fungi incertae sedis</taxon>
        <taxon>Chytridiomycota</taxon>
        <taxon>Chytridiomycota incertae sedis</taxon>
        <taxon>Monoblepharidomycetes</taxon>
        <taxon>Monoblepharidales</taxon>
        <taxon>Gonapodyaceae</taxon>
        <taxon>Gonapodya</taxon>
    </lineage>
</organism>
<dbReference type="Gene3D" id="3.40.50.720">
    <property type="entry name" value="NAD(P)-binding Rossmann-like Domain"/>
    <property type="match status" value="1"/>
</dbReference>
<evidence type="ECO:0000313" key="3">
    <source>
        <dbReference type="EMBL" id="KXS20781.1"/>
    </source>
</evidence>
<dbReference type="NCBIfam" id="NF004846">
    <property type="entry name" value="PRK06197.1"/>
    <property type="match status" value="1"/>
</dbReference>
<dbReference type="Pfam" id="PF00106">
    <property type="entry name" value="adh_short"/>
    <property type="match status" value="1"/>
</dbReference>
<dbReference type="PANTHER" id="PTHR24320:SF148">
    <property type="entry name" value="NAD(P)-BINDING ROSSMANN-FOLD SUPERFAMILY PROTEIN"/>
    <property type="match status" value="1"/>
</dbReference>
<evidence type="ECO:0000256" key="2">
    <source>
        <dbReference type="ARBA" id="ARBA00023002"/>
    </source>
</evidence>
<dbReference type="STRING" id="1344416.A0A139AVL3"/>
<dbReference type="PANTHER" id="PTHR24320">
    <property type="entry name" value="RETINOL DEHYDROGENASE"/>
    <property type="match status" value="1"/>
</dbReference>
<dbReference type="InterPro" id="IPR036291">
    <property type="entry name" value="NAD(P)-bd_dom_sf"/>
</dbReference>
<dbReference type="GO" id="GO:0016491">
    <property type="term" value="F:oxidoreductase activity"/>
    <property type="evidence" value="ECO:0007669"/>
    <property type="project" value="UniProtKB-KW"/>
</dbReference>
<protein>
    <submittedName>
        <fullName evidence="3">Short-chain dehydrogenase/reductase SDR</fullName>
    </submittedName>
</protein>
<gene>
    <name evidence="3" type="ORF">M427DRAFT_345018</name>
</gene>
<dbReference type="AlphaFoldDB" id="A0A139AVL3"/>
<keyword evidence="4" id="KW-1185">Reference proteome</keyword>
<dbReference type="OMA" id="WESRIDE"/>
<name>A0A139AVL3_GONPJ</name>
<evidence type="ECO:0000256" key="1">
    <source>
        <dbReference type="ARBA" id="ARBA00006484"/>
    </source>
</evidence>
<reference evidence="3 4" key="1">
    <citation type="journal article" date="2015" name="Genome Biol. Evol.">
        <title>Phylogenomic analyses indicate that early fungi evolved digesting cell walls of algal ancestors of land plants.</title>
        <authorList>
            <person name="Chang Y."/>
            <person name="Wang S."/>
            <person name="Sekimoto S."/>
            <person name="Aerts A.L."/>
            <person name="Choi C."/>
            <person name="Clum A."/>
            <person name="LaButti K.M."/>
            <person name="Lindquist E.A."/>
            <person name="Yee Ngan C."/>
            <person name="Ohm R.A."/>
            <person name="Salamov A.A."/>
            <person name="Grigoriev I.V."/>
            <person name="Spatafora J.W."/>
            <person name="Berbee M.L."/>
        </authorList>
    </citation>
    <scope>NUCLEOTIDE SEQUENCE [LARGE SCALE GENOMIC DNA]</scope>
    <source>
        <strain evidence="3 4">JEL478</strain>
    </source>
</reference>